<reference evidence="3" key="2">
    <citation type="submission" date="2016-03" db="EMBL/GenBank/DDBJ databases">
        <authorList>
            <person name="Seldin L."/>
        </authorList>
    </citation>
    <scope>NUCLEOTIDE SEQUENCE [LARGE SCALE GENOMIC DNA]</scope>
    <source>
        <strain evidence="3">PP9</strain>
    </source>
</reference>
<name>A0A143HFY8_9BACL</name>
<proteinExistence type="predicted"/>
<reference evidence="2 3" key="1">
    <citation type="journal article" date="2016" name="Genome Announc.">
        <title>Whole-Genome Sequence of Rummeliibacillus stabekisii Strain PP9 Isolated from Antarctic Soil.</title>
        <authorList>
            <person name="da Mota F.F."/>
            <person name="Vollu R.E."/>
            <person name="Jurelevicius D."/>
            <person name="Seldin L."/>
        </authorList>
    </citation>
    <scope>NUCLEOTIDE SEQUENCE [LARGE SCALE GENOMIC DNA]</scope>
    <source>
        <strain evidence="2 3">PP9</strain>
    </source>
</reference>
<dbReference type="OrthoDB" id="1697005at2"/>
<feature type="domain" description="Cyanophage baseplate Pam3 plug gp18" evidence="1">
    <location>
        <begin position="4"/>
        <end position="103"/>
    </location>
</feature>
<accession>A0A143HFY8</accession>
<gene>
    <name evidence="2" type="ORF">ATY39_13920</name>
</gene>
<dbReference type="STRING" id="241244.ATY39_13920"/>
<organism evidence="2 3">
    <name type="scientific">Rummeliibacillus stabekisii</name>
    <dbReference type="NCBI Taxonomy" id="241244"/>
    <lineage>
        <taxon>Bacteria</taxon>
        <taxon>Bacillati</taxon>
        <taxon>Bacillota</taxon>
        <taxon>Bacilli</taxon>
        <taxon>Bacillales</taxon>
        <taxon>Caryophanaceae</taxon>
        <taxon>Rummeliibacillus</taxon>
    </lineage>
</organism>
<dbReference type="InterPro" id="IPR054252">
    <property type="entry name" value="Pam3_gp18"/>
</dbReference>
<dbReference type="Proteomes" id="UP000076021">
    <property type="component" value="Chromosome"/>
</dbReference>
<keyword evidence="3" id="KW-1185">Reference proteome</keyword>
<evidence type="ECO:0000313" key="3">
    <source>
        <dbReference type="Proteomes" id="UP000076021"/>
    </source>
</evidence>
<evidence type="ECO:0000313" key="2">
    <source>
        <dbReference type="EMBL" id="AMX00411.1"/>
    </source>
</evidence>
<dbReference type="RefSeq" id="WP_066790752.1">
    <property type="nucleotide sequence ID" value="NZ_CP014806.1"/>
</dbReference>
<protein>
    <recommendedName>
        <fullName evidence="1">Cyanophage baseplate Pam3 plug gp18 domain-containing protein</fullName>
    </recommendedName>
</protein>
<dbReference type="Pfam" id="PF22479">
    <property type="entry name" value="Pam3_gp18"/>
    <property type="match status" value="1"/>
</dbReference>
<evidence type="ECO:0000259" key="1">
    <source>
        <dbReference type="Pfam" id="PF22479"/>
    </source>
</evidence>
<sequence length="109" mass="12888">MDKEYIEIEKDLIPYEFEIELEEEIFTFDVRYNENHDFFTIDLYKDEELICAGEKLVYGVPLWEDITTSDFPAPTIIPLDPSGKEERVSWDNLNTTVFLILDNQGEEDE</sequence>
<dbReference type="KEGG" id="rst:ATY39_13920"/>
<dbReference type="AlphaFoldDB" id="A0A143HFY8"/>
<dbReference type="EMBL" id="CP014806">
    <property type="protein sequence ID" value="AMX00411.1"/>
    <property type="molecule type" value="Genomic_DNA"/>
</dbReference>